<sequence>MAEPPDLQPIFFLRERLCSYSGYSALPTAFGAMRFYLPKFTVASRRAVQTKDKFWELWSPNSSRFEFYPGLSDPSIDLEQLPEHLRRSDGHLGRFDPTVAPQHYDPKRPWLGFIRRTSRGLNRPEFRPFLSVWKPAKYSNRGSIDPDYVAELIKRSDEQEHNADNWRNRLDKHEKFWKGRPRPFTFLEMAKLSGPMDLDDAVDELAKVQCRIKHMSAWCGMASALVKDSKGITAMTEVPTADDSLMGIWLNGCPEPEGLWLLRHRVPCFLIHEADSLQDLNRLESYRPDFRFAFPDGTTVKDLKPETHPIDVLAFKEGRLSNNKEDYAIMPPGSAPSCSYSDNFRSSPVGQDLAAGFRPVNLASPDRRGNSRNILRGKKYDPDGDFCWYYDRVLCRKLALLVEPLIPHSYQADPMIFGLPVPDWPFEELVGTERKLREASKWMYAQEQPTKGSVGLRPTSRVSSSPALEPLAASKSTSSLSDYARSIALDERTPTRNDGRGQRAQEPLYMNPRRVTAGAPYVGKGRELLPVPAPPTRSLRHAQSTNQAMMEPRSRYGSPPRRRSLSRGRSMPTSQRPSPYPRESSYHRGRSPRSDRHITPLSERSVRGSRDSYSSHRNAFRSRSRSPFNRRSASYRPETINKHSRERDGYERSCSDSPNSRSPGQDRNAPLLKVALNPPGSVVADRLLSNDRMDVDETPLDVPAVKDAPGSSSQELELSSLELASRITNPSSQDFSMSLDSPEAECMDTSWDGVSSIGINHLNPLGQLGTTSLAVRALVRPTIPILSDITLNSRSRFLCLWSLNKFYTWQEVTRWVVSVSKMSPIIDFDRVVRWYDKIKKVQLFYLAFKSEEGATTFRGIVNGRNTTDQFNIQCDFVDTQAYSTVSGQSKDSWRIDGGFGPGVDPSNALPEHNEGIRPPKQSKKTRRNNKKILTSPNTSNATPSTANPSNVGPSLSKQSSSPSLLSRIGPPLEASQASTHEASTRRTHRLP</sequence>
<dbReference type="OrthoDB" id="3055839at2759"/>
<feature type="region of interest" description="Disordered" evidence="1">
    <location>
        <begin position="893"/>
        <end position="991"/>
    </location>
</feature>
<feature type="compositionally biased region" description="Low complexity" evidence="1">
    <location>
        <begin position="625"/>
        <end position="634"/>
    </location>
</feature>
<feature type="compositionally biased region" description="Basic and acidic residues" evidence="1">
    <location>
        <begin position="592"/>
        <end position="614"/>
    </location>
</feature>
<keyword evidence="3" id="KW-1185">Reference proteome</keyword>
<dbReference type="AlphaFoldDB" id="A0A409Y3N9"/>
<evidence type="ECO:0000256" key="1">
    <source>
        <dbReference type="SAM" id="MobiDB-lite"/>
    </source>
</evidence>
<feature type="compositionally biased region" description="Basic residues" evidence="1">
    <location>
        <begin position="920"/>
        <end position="930"/>
    </location>
</feature>
<dbReference type="InParanoid" id="A0A409Y3N9"/>
<feature type="compositionally biased region" description="Basic and acidic residues" evidence="1">
    <location>
        <begin position="639"/>
        <end position="654"/>
    </location>
</feature>
<feature type="compositionally biased region" description="Low complexity" evidence="1">
    <location>
        <begin position="463"/>
        <end position="476"/>
    </location>
</feature>
<feature type="region of interest" description="Disordered" evidence="1">
    <location>
        <begin position="449"/>
        <end position="677"/>
    </location>
</feature>
<comment type="caution">
    <text evidence="2">The sequence shown here is derived from an EMBL/GenBank/DDBJ whole genome shotgun (WGS) entry which is preliminary data.</text>
</comment>
<proteinExistence type="predicted"/>
<reference evidence="2 3" key="1">
    <citation type="journal article" date="2018" name="Evol. Lett.">
        <title>Horizontal gene cluster transfer increased hallucinogenic mushroom diversity.</title>
        <authorList>
            <person name="Reynolds H.T."/>
            <person name="Vijayakumar V."/>
            <person name="Gluck-Thaler E."/>
            <person name="Korotkin H.B."/>
            <person name="Matheny P.B."/>
            <person name="Slot J.C."/>
        </authorList>
    </citation>
    <scope>NUCLEOTIDE SEQUENCE [LARGE SCALE GENOMIC DNA]</scope>
    <source>
        <strain evidence="2 3">SRW20</strain>
    </source>
</reference>
<protein>
    <submittedName>
        <fullName evidence="2">Uncharacterized protein</fullName>
    </submittedName>
</protein>
<dbReference type="Proteomes" id="UP000284706">
    <property type="component" value="Unassembled WGS sequence"/>
</dbReference>
<feature type="compositionally biased region" description="Low complexity" evidence="1">
    <location>
        <begin position="934"/>
        <end position="972"/>
    </location>
</feature>
<feature type="compositionally biased region" description="Basic and acidic residues" evidence="1">
    <location>
        <begin position="488"/>
        <end position="503"/>
    </location>
</feature>
<evidence type="ECO:0000313" key="2">
    <source>
        <dbReference type="EMBL" id="PPQ97625.1"/>
    </source>
</evidence>
<organism evidence="2 3">
    <name type="scientific">Gymnopilus dilepis</name>
    <dbReference type="NCBI Taxonomy" id="231916"/>
    <lineage>
        <taxon>Eukaryota</taxon>
        <taxon>Fungi</taxon>
        <taxon>Dikarya</taxon>
        <taxon>Basidiomycota</taxon>
        <taxon>Agaricomycotina</taxon>
        <taxon>Agaricomycetes</taxon>
        <taxon>Agaricomycetidae</taxon>
        <taxon>Agaricales</taxon>
        <taxon>Agaricineae</taxon>
        <taxon>Hymenogastraceae</taxon>
        <taxon>Gymnopilus</taxon>
    </lineage>
</organism>
<feature type="compositionally biased region" description="Polar residues" evidence="1">
    <location>
        <begin position="655"/>
        <end position="665"/>
    </location>
</feature>
<evidence type="ECO:0000313" key="3">
    <source>
        <dbReference type="Proteomes" id="UP000284706"/>
    </source>
</evidence>
<accession>A0A409Y3N9</accession>
<name>A0A409Y3N9_9AGAR</name>
<dbReference type="EMBL" id="NHYE01001218">
    <property type="protein sequence ID" value="PPQ97625.1"/>
    <property type="molecule type" value="Genomic_DNA"/>
</dbReference>
<gene>
    <name evidence="2" type="ORF">CVT26_002548</name>
</gene>